<dbReference type="SMART" id="SM00047">
    <property type="entry name" value="LYZ2"/>
    <property type="match status" value="1"/>
</dbReference>
<dbReference type="Pfam" id="PF01476">
    <property type="entry name" value="LysM"/>
    <property type="match status" value="2"/>
</dbReference>
<proteinExistence type="predicted"/>
<sequence>MNRIKTYFLAFLLSTCALSSGAQMKWNQTYQTYINQYKDLAIEQMLRYRIPASITLAQGLFESAAGRSDLVRQGNNHFGIKCHDWTGPTQYHDDDARGECFRVYRDARDSYEDHSKFLARQPRYSRLFQLSQTDYKGWARGLKACGYATNPQYANKLIQIIELYKLFDYDKAKRYDRFMASHSGTDQPINGQGLLHPIHLFNDNYYLYAREGDTFKALGKEVGISWRKLARYNERDKHDVLKKGDIIYLKKKRKKAPKQYKRRPHVVQPGESMYTISQKYGMRMKYLYKKNHLPADYKLRIGDRLRVR</sequence>
<protein>
    <recommendedName>
        <fullName evidence="4">Peptidoglycan hydrolase</fullName>
    </recommendedName>
</protein>
<dbReference type="RefSeq" id="WP_153122317.1">
    <property type="nucleotide sequence ID" value="NZ_CP152352.1"/>
</dbReference>
<evidence type="ECO:0000256" key="1">
    <source>
        <dbReference type="ARBA" id="ARBA00022529"/>
    </source>
</evidence>
<dbReference type="PROSITE" id="PS51782">
    <property type="entry name" value="LYSM"/>
    <property type="match status" value="1"/>
</dbReference>
<dbReference type="AlphaFoldDB" id="A0A6G1TY06"/>
<keyword evidence="1" id="KW-0929">Antimicrobial</keyword>
<feature type="chain" id="PRO_5026240220" description="Peptidoglycan hydrolase" evidence="5">
    <location>
        <begin position="23"/>
        <end position="308"/>
    </location>
</feature>
<dbReference type="Gene3D" id="1.10.530.10">
    <property type="match status" value="1"/>
</dbReference>
<evidence type="ECO:0000256" key="5">
    <source>
        <dbReference type="SAM" id="SignalP"/>
    </source>
</evidence>
<dbReference type="PANTHER" id="PTHR33308">
    <property type="entry name" value="PEPTIDOGLYCAN HYDROLASE FLGJ"/>
    <property type="match status" value="1"/>
</dbReference>
<dbReference type="OrthoDB" id="977752at2"/>
<dbReference type="EMBL" id="VZCB01000033">
    <property type="protein sequence ID" value="MQN80046.1"/>
    <property type="molecule type" value="Genomic_DNA"/>
</dbReference>
<evidence type="ECO:0000313" key="7">
    <source>
        <dbReference type="EMBL" id="MQN80046.1"/>
    </source>
</evidence>
<evidence type="ECO:0000313" key="8">
    <source>
        <dbReference type="Proteomes" id="UP000480425"/>
    </source>
</evidence>
<evidence type="ECO:0000256" key="2">
    <source>
        <dbReference type="ARBA" id="ARBA00022638"/>
    </source>
</evidence>
<reference evidence="7 8" key="1">
    <citation type="submission" date="2019-09" db="EMBL/GenBank/DDBJ databases">
        <title>Distinct polysaccharide growth profiles of human intestinal Prevotella copri isolates.</title>
        <authorList>
            <person name="Fehlner-Peach H."/>
            <person name="Magnabosco C."/>
            <person name="Raghavan V."/>
            <person name="Scher J.U."/>
            <person name="Tett A."/>
            <person name="Cox L.M."/>
            <person name="Gottsegen C."/>
            <person name="Watters A."/>
            <person name="Wiltshire- Gordon J.D."/>
            <person name="Segata N."/>
            <person name="Bonneau R."/>
            <person name="Littman D.R."/>
        </authorList>
    </citation>
    <scope>NUCLEOTIDE SEQUENCE [LARGE SCALE GENOMIC DNA]</scope>
    <source>
        <strain evidence="8">iA622</strain>
    </source>
</reference>
<dbReference type="GO" id="GO:0004040">
    <property type="term" value="F:amidase activity"/>
    <property type="evidence" value="ECO:0007669"/>
    <property type="project" value="InterPro"/>
</dbReference>
<dbReference type="SUPFAM" id="SSF54106">
    <property type="entry name" value="LysM domain"/>
    <property type="match status" value="1"/>
</dbReference>
<feature type="domain" description="LysM" evidence="6">
    <location>
        <begin position="263"/>
        <end position="307"/>
    </location>
</feature>
<gene>
    <name evidence="7" type="ORF">F7D73_03550</name>
</gene>
<dbReference type="CDD" id="cd00118">
    <property type="entry name" value="LysM"/>
    <property type="match status" value="1"/>
</dbReference>
<organism evidence="7 8">
    <name type="scientific">Segatella copri</name>
    <dbReference type="NCBI Taxonomy" id="165179"/>
    <lineage>
        <taxon>Bacteria</taxon>
        <taxon>Pseudomonadati</taxon>
        <taxon>Bacteroidota</taxon>
        <taxon>Bacteroidia</taxon>
        <taxon>Bacteroidales</taxon>
        <taxon>Prevotellaceae</taxon>
        <taxon>Segatella</taxon>
    </lineage>
</organism>
<dbReference type="Pfam" id="PF01832">
    <property type="entry name" value="Glucosaminidase"/>
    <property type="match status" value="1"/>
</dbReference>
<dbReference type="SMART" id="SM00257">
    <property type="entry name" value="LysM"/>
    <property type="match status" value="2"/>
</dbReference>
<evidence type="ECO:0000256" key="3">
    <source>
        <dbReference type="ARBA" id="ARBA00022801"/>
    </source>
</evidence>
<dbReference type="InterPro" id="IPR018392">
    <property type="entry name" value="LysM"/>
</dbReference>
<dbReference type="InterPro" id="IPR051056">
    <property type="entry name" value="Glycosyl_Hydrolase_73"/>
</dbReference>
<keyword evidence="2" id="KW-0081">Bacteriolytic enzyme</keyword>
<name>A0A6G1TY06_9BACT</name>
<accession>A0A6G1TY06</accession>
<dbReference type="InterPro" id="IPR002901">
    <property type="entry name" value="MGlyc_endo_b_GlcNAc-like_dom"/>
</dbReference>
<dbReference type="Gene3D" id="3.10.350.10">
    <property type="entry name" value="LysM domain"/>
    <property type="match status" value="1"/>
</dbReference>
<dbReference type="PANTHER" id="PTHR33308:SF9">
    <property type="entry name" value="PEPTIDOGLYCAN HYDROLASE FLGJ"/>
    <property type="match status" value="1"/>
</dbReference>
<keyword evidence="5" id="KW-0732">Signal</keyword>
<dbReference type="Proteomes" id="UP000480425">
    <property type="component" value="Unassembled WGS sequence"/>
</dbReference>
<evidence type="ECO:0000259" key="6">
    <source>
        <dbReference type="PROSITE" id="PS51782"/>
    </source>
</evidence>
<evidence type="ECO:0000256" key="4">
    <source>
        <dbReference type="ARBA" id="ARBA00032108"/>
    </source>
</evidence>
<comment type="caution">
    <text evidence="7">The sequence shown here is derived from an EMBL/GenBank/DDBJ whole genome shotgun (WGS) entry which is preliminary data.</text>
</comment>
<dbReference type="InterPro" id="IPR036779">
    <property type="entry name" value="LysM_dom_sf"/>
</dbReference>
<dbReference type="GO" id="GO:0042742">
    <property type="term" value="P:defense response to bacterium"/>
    <property type="evidence" value="ECO:0007669"/>
    <property type="project" value="UniProtKB-KW"/>
</dbReference>
<dbReference type="GO" id="GO:0031640">
    <property type="term" value="P:killing of cells of another organism"/>
    <property type="evidence" value="ECO:0007669"/>
    <property type="project" value="UniProtKB-KW"/>
</dbReference>
<feature type="signal peptide" evidence="5">
    <location>
        <begin position="1"/>
        <end position="22"/>
    </location>
</feature>
<keyword evidence="3" id="KW-0378">Hydrolase</keyword>